<gene>
    <name evidence="4" type="ORF">BcabD6B2_50920</name>
</gene>
<dbReference type="RefSeq" id="XP_067717726.1">
    <property type="nucleotide sequence ID" value="XM_067861625.1"/>
</dbReference>
<proteinExistence type="inferred from homology"/>
<dbReference type="Proteomes" id="UP001497744">
    <property type="component" value="Unassembled WGS sequence"/>
</dbReference>
<evidence type="ECO:0000313" key="4">
    <source>
        <dbReference type="EMBL" id="GIX65657.1"/>
    </source>
</evidence>
<comment type="similarity">
    <text evidence="1">Belongs to the cyclin family.</text>
</comment>
<reference evidence="4 5" key="1">
    <citation type="submission" date="2021-06" db="EMBL/GenBank/DDBJ databases">
        <title>Genome sequence of Babesia caballi.</title>
        <authorList>
            <person name="Yamagishi J."/>
            <person name="Kidaka T."/>
            <person name="Ochi A."/>
        </authorList>
    </citation>
    <scope>NUCLEOTIDE SEQUENCE [LARGE SCALE GENOMIC DNA]</scope>
    <source>
        <strain evidence="4">USDA-D6B2</strain>
    </source>
</reference>
<evidence type="ECO:0000256" key="1">
    <source>
        <dbReference type="RuleBase" id="RU000383"/>
    </source>
</evidence>
<comment type="caution">
    <text evidence="4">The sequence shown here is derived from an EMBL/GenBank/DDBJ whole genome shotgun (WGS) entry which is preliminary data.</text>
</comment>
<accession>A0AAV4M0R4</accession>
<dbReference type="GeneID" id="94197138"/>
<feature type="compositionally biased region" description="Basic and acidic residues" evidence="2">
    <location>
        <begin position="255"/>
        <end position="274"/>
    </location>
</feature>
<dbReference type="PANTHER" id="PTHR10026">
    <property type="entry name" value="CYCLIN"/>
    <property type="match status" value="1"/>
</dbReference>
<feature type="compositionally biased region" description="Basic and acidic residues" evidence="2">
    <location>
        <begin position="313"/>
        <end position="331"/>
    </location>
</feature>
<dbReference type="GO" id="GO:0016538">
    <property type="term" value="F:cyclin-dependent protein serine/threonine kinase regulator activity"/>
    <property type="evidence" value="ECO:0007669"/>
    <property type="project" value="InterPro"/>
</dbReference>
<dbReference type="SUPFAM" id="SSF47954">
    <property type="entry name" value="Cyclin-like"/>
    <property type="match status" value="2"/>
</dbReference>
<evidence type="ECO:0000313" key="5">
    <source>
        <dbReference type="Proteomes" id="UP001497744"/>
    </source>
</evidence>
<dbReference type="InterPro" id="IPR006671">
    <property type="entry name" value="Cyclin_N"/>
</dbReference>
<dbReference type="AlphaFoldDB" id="A0AAV4M0R4"/>
<feature type="domain" description="Cyclin-like" evidence="3">
    <location>
        <begin position="147"/>
        <end position="238"/>
    </location>
</feature>
<organism evidence="4 5">
    <name type="scientific">Babesia caballi</name>
    <dbReference type="NCBI Taxonomy" id="5871"/>
    <lineage>
        <taxon>Eukaryota</taxon>
        <taxon>Sar</taxon>
        <taxon>Alveolata</taxon>
        <taxon>Apicomplexa</taxon>
        <taxon>Aconoidasida</taxon>
        <taxon>Piroplasmida</taxon>
        <taxon>Babesiidae</taxon>
        <taxon>Babesia</taxon>
    </lineage>
</organism>
<dbReference type="InterPro" id="IPR036915">
    <property type="entry name" value="Cyclin-like_sf"/>
</dbReference>
<protein>
    <submittedName>
        <fullName evidence="4">Cyclin 4, putative</fullName>
    </submittedName>
</protein>
<feature type="region of interest" description="Disordered" evidence="2">
    <location>
        <begin position="254"/>
        <end position="365"/>
    </location>
</feature>
<dbReference type="InterPro" id="IPR013763">
    <property type="entry name" value="Cyclin-like_dom"/>
</dbReference>
<feature type="compositionally biased region" description="Basic and acidic residues" evidence="2">
    <location>
        <begin position="284"/>
        <end position="294"/>
    </location>
</feature>
<evidence type="ECO:0000259" key="3">
    <source>
        <dbReference type="SMART" id="SM00385"/>
    </source>
</evidence>
<sequence>MDAATSESPLRSDVDGDVDRLLRNYGCELIQKAGILLQLNAVTVATGQTILHQFYFKRSFREFDVREGAASSCFLAAKLEENPRKAKDVARVFDFLVNHETGPARRPIVHLDEIYHKEILRIERTILVEFGFRLDRLLVCPHRYVLQYVFALFRNLEEYSNHNVSDVAQLAWGFLNDSMRTTLCCKTQPWVIAAGCIYLAAKSLGIPLRKEDGWFLVFNARWSDIVMVCEEVERVYVSGKPYYVNVSGVKYAPCAERHPSNGSPEERLESRSEEAGGNCAGDVSAERVSDHGEGAGDGEAASRDPTSGGGTKDVYEQERHNDRRDDRRNLRDANSGSGGDSRRREYSGERERGYEHDPGRRRGDSASYDVKKIVHTACASSPALALLLLRATATQDDGVLGHLRVVHREPAVVEARVLLADLAQQLLEGDVDVLAVEARSFKKYQVVLTGKRTAVLLGDLAEVGEVALVSDQANGDVRVGVVVQLGEPLGDAGKARLAGDVVDDDGAHGPTVVGGGDGAVALLACGVPYLGFCDFSVVERHIFRGELDTDCALRVQLEVALDKSVEEVRLADVGIADQDDLEKVIIMLVGHHCVAIDLLHPLSCRALGLVELAALYALAEYGALCDSAALRARLWRLLETEKFTRGSQ</sequence>
<keyword evidence="5" id="KW-1185">Reference proteome</keyword>
<dbReference type="InterPro" id="IPR043198">
    <property type="entry name" value="Cyclin/Ssn8"/>
</dbReference>
<feature type="compositionally biased region" description="Basic and acidic residues" evidence="2">
    <location>
        <begin position="340"/>
        <end position="365"/>
    </location>
</feature>
<feature type="domain" description="Cyclin-like" evidence="3">
    <location>
        <begin position="28"/>
        <end position="128"/>
    </location>
</feature>
<name>A0AAV4M0R4_BABCB</name>
<dbReference type="Pfam" id="PF00134">
    <property type="entry name" value="Cyclin_N"/>
    <property type="match status" value="1"/>
</dbReference>
<keyword evidence="1" id="KW-0195">Cyclin</keyword>
<dbReference type="GO" id="GO:0006357">
    <property type="term" value="P:regulation of transcription by RNA polymerase II"/>
    <property type="evidence" value="ECO:0007669"/>
    <property type="project" value="InterPro"/>
</dbReference>
<dbReference type="EMBL" id="BPLF01000005">
    <property type="protein sequence ID" value="GIX65657.1"/>
    <property type="molecule type" value="Genomic_DNA"/>
</dbReference>
<dbReference type="Gene3D" id="1.10.472.10">
    <property type="entry name" value="Cyclin-like"/>
    <property type="match status" value="2"/>
</dbReference>
<evidence type="ECO:0000256" key="2">
    <source>
        <dbReference type="SAM" id="MobiDB-lite"/>
    </source>
</evidence>
<dbReference type="SMART" id="SM00385">
    <property type="entry name" value="CYCLIN"/>
    <property type="match status" value="2"/>
</dbReference>